<keyword evidence="3" id="KW-1185">Reference proteome</keyword>
<accession>A0ABT0D206</accession>
<feature type="domain" description="AB hydrolase-1" evidence="1">
    <location>
        <begin position="83"/>
        <end position="288"/>
    </location>
</feature>
<dbReference type="Gene3D" id="3.40.50.1820">
    <property type="entry name" value="alpha/beta hydrolase"/>
    <property type="match status" value="1"/>
</dbReference>
<proteinExistence type="predicted"/>
<evidence type="ECO:0000313" key="3">
    <source>
        <dbReference type="Proteomes" id="UP001522662"/>
    </source>
</evidence>
<dbReference type="EMBL" id="JALAYX010000003">
    <property type="protein sequence ID" value="MCJ8239401.1"/>
    <property type="molecule type" value="Genomic_DNA"/>
</dbReference>
<name>A0ABT0D206_9HYPH</name>
<dbReference type="SUPFAM" id="SSF53474">
    <property type="entry name" value="alpha/beta-Hydrolases"/>
    <property type="match status" value="1"/>
</dbReference>
<sequence>MRSFMGITLAFIAVAVATLIAVYRMPPALALEGKARPAADTSPEEVESQIAEDEGKVGVIRKGLAKQIVWADPARRGKTPVSIIYVHGFSASPAEVRPLPDLVAKALGANLFFTRLVGHGLDDPDALGLATIEDWTGDVGEALAVGRLLGEQVVVISTSTGASLVTWALARPSLSDQVAAAVFLSPNYGVQASGSFLLSGPFGTRLARLLLGERRSFEPVSPLNAHNWTTDYPVAALIPMAQSVRLATHSPVEAIHIPALFIQSPEDKVVRPDRTAAVAARWGGPHHLIDPGPTGDANNHVIAGDTYSPETTEPIARTILDWLGQQGIR</sequence>
<reference evidence="2 3" key="1">
    <citation type="submission" date="2022-03" db="EMBL/GenBank/DDBJ databases">
        <title>Rhizobium SSM4.3 sp. nov., isolated from Sediment (Gouqi Island).</title>
        <authorList>
            <person name="Chen G."/>
        </authorList>
    </citation>
    <scope>NUCLEOTIDE SEQUENCE [LARGE SCALE GENOMIC DNA]</scope>
    <source>
        <strain evidence="2 3">SSM4.3</strain>
    </source>
</reference>
<keyword evidence="2" id="KW-0378">Hydrolase</keyword>
<dbReference type="InterPro" id="IPR029058">
    <property type="entry name" value="AB_hydrolase_fold"/>
</dbReference>
<dbReference type="RefSeq" id="WP_245137021.1">
    <property type="nucleotide sequence ID" value="NZ_CP128477.1"/>
</dbReference>
<dbReference type="GO" id="GO:0016787">
    <property type="term" value="F:hydrolase activity"/>
    <property type="evidence" value="ECO:0007669"/>
    <property type="project" value="UniProtKB-KW"/>
</dbReference>
<gene>
    <name evidence="2" type="ORF">MKJ03_13780</name>
</gene>
<dbReference type="Pfam" id="PF12697">
    <property type="entry name" value="Abhydrolase_6"/>
    <property type="match status" value="1"/>
</dbReference>
<comment type="caution">
    <text evidence="2">The sequence shown here is derived from an EMBL/GenBank/DDBJ whole genome shotgun (WGS) entry which is preliminary data.</text>
</comment>
<evidence type="ECO:0000259" key="1">
    <source>
        <dbReference type="Pfam" id="PF12697"/>
    </source>
</evidence>
<dbReference type="Proteomes" id="UP001522662">
    <property type="component" value="Unassembled WGS sequence"/>
</dbReference>
<organism evidence="2 3">
    <name type="scientific">Peteryoungia algae</name>
    <dbReference type="NCBI Taxonomy" id="2919917"/>
    <lineage>
        <taxon>Bacteria</taxon>
        <taxon>Pseudomonadati</taxon>
        <taxon>Pseudomonadota</taxon>
        <taxon>Alphaproteobacteria</taxon>
        <taxon>Hyphomicrobiales</taxon>
        <taxon>Rhizobiaceae</taxon>
        <taxon>Peteryoungia</taxon>
    </lineage>
</organism>
<evidence type="ECO:0000313" key="2">
    <source>
        <dbReference type="EMBL" id="MCJ8239401.1"/>
    </source>
</evidence>
<dbReference type="InterPro" id="IPR000073">
    <property type="entry name" value="AB_hydrolase_1"/>
</dbReference>
<protein>
    <submittedName>
        <fullName evidence="2">Alpha/beta hydrolase</fullName>
    </submittedName>
</protein>